<evidence type="ECO:0000313" key="4">
    <source>
        <dbReference type="Proteomes" id="UP000444318"/>
    </source>
</evidence>
<proteinExistence type="predicted"/>
<dbReference type="SUPFAM" id="SSF53850">
    <property type="entry name" value="Periplasmic binding protein-like II"/>
    <property type="match status" value="1"/>
</dbReference>
<feature type="domain" description="Solute-binding protein family 3/N-terminal" evidence="2">
    <location>
        <begin position="29"/>
        <end position="241"/>
    </location>
</feature>
<evidence type="ECO:0000256" key="1">
    <source>
        <dbReference type="SAM" id="SignalP"/>
    </source>
</evidence>
<name>A0A843SGC5_9BURK</name>
<keyword evidence="1" id="KW-0732">Signal</keyword>
<feature type="chain" id="PRO_5032396986" evidence="1">
    <location>
        <begin position="22"/>
        <end position="254"/>
    </location>
</feature>
<feature type="signal peptide" evidence="1">
    <location>
        <begin position="1"/>
        <end position="21"/>
    </location>
</feature>
<protein>
    <submittedName>
        <fullName evidence="3">Transporter substrate-binding domain-containing protein</fullName>
    </submittedName>
</protein>
<dbReference type="RefSeq" id="WP_152806464.1">
    <property type="nucleotide sequence ID" value="NZ_WHUF01000004.1"/>
</dbReference>
<dbReference type="Pfam" id="PF00497">
    <property type="entry name" value="SBP_bac_3"/>
    <property type="match status" value="1"/>
</dbReference>
<dbReference type="Gene3D" id="3.40.190.10">
    <property type="entry name" value="Periplasmic binding protein-like II"/>
    <property type="match status" value="2"/>
</dbReference>
<comment type="caution">
    <text evidence="3">The sequence shown here is derived from an EMBL/GenBank/DDBJ whole genome shotgun (WGS) entry which is preliminary data.</text>
</comment>
<reference evidence="3 4" key="1">
    <citation type="submission" date="2019-10" db="EMBL/GenBank/DDBJ databases">
        <title>Two novel species isolated from a subtropical stream in China.</title>
        <authorList>
            <person name="Lu H."/>
        </authorList>
    </citation>
    <scope>NUCLEOTIDE SEQUENCE [LARGE SCALE GENOMIC DNA]</scope>
    <source>
        <strain evidence="3 4">FT103W</strain>
    </source>
</reference>
<gene>
    <name evidence="3" type="ORF">GEV01_16800</name>
</gene>
<evidence type="ECO:0000259" key="2">
    <source>
        <dbReference type="Pfam" id="PF00497"/>
    </source>
</evidence>
<dbReference type="EMBL" id="WHUF01000004">
    <property type="protein sequence ID" value="MQA21180.1"/>
    <property type="molecule type" value="Genomic_DNA"/>
</dbReference>
<organism evidence="3 4">
    <name type="scientific">Rugamonas rivuli</name>
    <dbReference type="NCBI Taxonomy" id="2743358"/>
    <lineage>
        <taxon>Bacteria</taxon>
        <taxon>Pseudomonadati</taxon>
        <taxon>Pseudomonadota</taxon>
        <taxon>Betaproteobacteria</taxon>
        <taxon>Burkholderiales</taxon>
        <taxon>Oxalobacteraceae</taxon>
        <taxon>Telluria group</taxon>
        <taxon>Rugamonas</taxon>
    </lineage>
</organism>
<keyword evidence="4" id="KW-1185">Reference proteome</keyword>
<accession>A0A843SGC5</accession>
<dbReference type="PANTHER" id="PTHR38834">
    <property type="entry name" value="PERIPLASMIC SUBSTRATE BINDING PROTEIN FAMILY 3"/>
    <property type="match status" value="1"/>
</dbReference>
<evidence type="ECO:0000313" key="3">
    <source>
        <dbReference type="EMBL" id="MQA21180.1"/>
    </source>
</evidence>
<dbReference type="InterPro" id="IPR001638">
    <property type="entry name" value="Solute-binding_3/MltF_N"/>
</dbReference>
<dbReference type="PANTHER" id="PTHR38834:SF3">
    <property type="entry name" value="SOLUTE-BINDING PROTEIN FAMILY 3_N-TERMINAL DOMAIN-CONTAINING PROTEIN"/>
    <property type="match status" value="1"/>
</dbReference>
<dbReference type="AlphaFoldDB" id="A0A843SGC5"/>
<dbReference type="Proteomes" id="UP000444318">
    <property type="component" value="Unassembled WGS sequence"/>
</dbReference>
<sequence>MFRVRSAMALAATLLQASACAAEPIALYTEDYPPFNWADKASGKVTGLSVDIVAELMRRAGVATAGPFLLPWARALRQTAITPNSCLYITARTPEREAKFQWIGPINRNDWVLFARRSDHIVLRNLDDAKPYKIGTSIDDASISVLREHQLQFTLTSSERLNPAKLQMGRIQLWSIGRLPGLSMLREMGIMDVEPVLTFIQADMYLSCNKSMDATEAARLNDVLHGMYRDGTIQHIYTRYGYEKEAPRLGAASR</sequence>